<evidence type="ECO:0000256" key="6">
    <source>
        <dbReference type="HAMAP-Rule" id="MF_01885"/>
    </source>
</evidence>
<name>A0A1M6FCH8_9FIRM</name>
<dbReference type="Proteomes" id="UP000184052">
    <property type="component" value="Unassembled WGS sequence"/>
</dbReference>
<dbReference type="InterPro" id="IPR001537">
    <property type="entry name" value="SpoU_MeTrfase"/>
</dbReference>
<sequence length="156" mass="18043">MSLNIVLFEPEIPQNTGNVARTCAATGSDLYLVRPLGFSVSDKYLKRAGLDYWDLVNVYYYDSIYELIEEKGMENFYFVTTKGDKFYSENKYEDNSFFVFGKETAGLPDRIHEMYPDKRIKIPMIDNERARSLNLSNSVNIVLYEALRQLGFEGLV</sequence>
<feature type="binding site" evidence="6 7">
    <location>
        <position position="122"/>
    </location>
    <ligand>
        <name>S-adenosyl-L-methionine</name>
        <dbReference type="ChEBI" id="CHEBI:59789"/>
    </ligand>
</feature>
<dbReference type="GO" id="GO:0003723">
    <property type="term" value="F:RNA binding"/>
    <property type="evidence" value="ECO:0007669"/>
    <property type="project" value="InterPro"/>
</dbReference>
<keyword evidence="10" id="KW-1185">Reference proteome</keyword>
<evidence type="ECO:0000259" key="8">
    <source>
        <dbReference type="Pfam" id="PF00588"/>
    </source>
</evidence>
<dbReference type="AlphaFoldDB" id="A0A1M6FCH8"/>
<proteinExistence type="inferred from homology"/>
<dbReference type="PANTHER" id="PTHR42971">
    <property type="entry name" value="TRNA (CYTIDINE(34)-2'-O)-METHYLTRANSFERASE"/>
    <property type="match status" value="1"/>
</dbReference>
<feature type="domain" description="tRNA/rRNA methyltransferase SpoU type" evidence="8">
    <location>
        <begin position="3"/>
        <end position="144"/>
    </location>
</feature>
<dbReference type="GO" id="GO:0141102">
    <property type="term" value="F:tRNA (5-carboxymethylaminomethyluridine(34)-2'-O)-methyltransferase activity"/>
    <property type="evidence" value="ECO:0007669"/>
    <property type="project" value="RHEA"/>
</dbReference>
<evidence type="ECO:0000256" key="2">
    <source>
        <dbReference type="ARBA" id="ARBA00022603"/>
    </source>
</evidence>
<dbReference type="EMBL" id="FQZL01000008">
    <property type="protein sequence ID" value="SHI95319.1"/>
    <property type="molecule type" value="Genomic_DNA"/>
</dbReference>
<dbReference type="HAMAP" id="MF_01885">
    <property type="entry name" value="tRNA_methyltr_TrmL"/>
    <property type="match status" value="1"/>
</dbReference>
<comment type="catalytic activity">
    <reaction evidence="6">
        <text>5-carboxymethylaminomethyluridine(34) in tRNA(Leu) + S-adenosyl-L-methionine = 5-carboxymethylaminomethyl-2'-O-methyluridine(34) in tRNA(Leu) + S-adenosyl-L-homocysteine + H(+)</text>
        <dbReference type="Rhea" id="RHEA:43088"/>
        <dbReference type="Rhea" id="RHEA-COMP:10333"/>
        <dbReference type="Rhea" id="RHEA-COMP:10334"/>
        <dbReference type="ChEBI" id="CHEBI:15378"/>
        <dbReference type="ChEBI" id="CHEBI:57856"/>
        <dbReference type="ChEBI" id="CHEBI:59789"/>
        <dbReference type="ChEBI" id="CHEBI:74508"/>
        <dbReference type="ChEBI" id="CHEBI:74511"/>
        <dbReference type="EC" id="2.1.1.207"/>
    </reaction>
</comment>
<dbReference type="RefSeq" id="WP_073048899.1">
    <property type="nucleotide sequence ID" value="NZ_FQZL01000008.1"/>
</dbReference>
<dbReference type="InterPro" id="IPR016914">
    <property type="entry name" value="TrmL"/>
</dbReference>
<dbReference type="InterPro" id="IPR029026">
    <property type="entry name" value="tRNA_m1G_MTases_N"/>
</dbReference>
<dbReference type="OrthoDB" id="9789043at2"/>
<comment type="subcellular location">
    <subcellularLocation>
        <location evidence="6">Cytoplasm</location>
    </subcellularLocation>
</comment>
<evidence type="ECO:0000256" key="3">
    <source>
        <dbReference type="ARBA" id="ARBA00022679"/>
    </source>
</evidence>
<evidence type="ECO:0000256" key="1">
    <source>
        <dbReference type="ARBA" id="ARBA00022490"/>
    </source>
</evidence>
<dbReference type="GO" id="GO:0005737">
    <property type="term" value="C:cytoplasm"/>
    <property type="evidence" value="ECO:0007669"/>
    <property type="project" value="UniProtKB-SubCell"/>
</dbReference>
<dbReference type="NCBIfam" id="TIGR00185">
    <property type="entry name" value="tRNA_yibK_trmL"/>
    <property type="match status" value="1"/>
</dbReference>
<dbReference type="SUPFAM" id="SSF75217">
    <property type="entry name" value="alpha/beta knot"/>
    <property type="match status" value="1"/>
</dbReference>
<dbReference type="GO" id="GO:0002130">
    <property type="term" value="P:wobble position ribose methylation"/>
    <property type="evidence" value="ECO:0007669"/>
    <property type="project" value="TreeGrafter"/>
</dbReference>
<dbReference type="GO" id="GO:0141098">
    <property type="term" value="F:tRNA (cytidine(34)-2'-O)-methyltransferase activity"/>
    <property type="evidence" value="ECO:0007669"/>
    <property type="project" value="RHEA"/>
</dbReference>
<organism evidence="9 10">
    <name type="scientific">Dethiosulfatibacter aminovorans DSM 17477</name>
    <dbReference type="NCBI Taxonomy" id="1121476"/>
    <lineage>
        <taxon>Bacteria</taxon>
        <taxon>Bacillati</taxon>
        <taxon>Bacillota</taxon>
        <taxon>Tissierellia</taxon>
        <taxon>Dethiosulfatibacter</taxon>
    </lineage>
</organism>
<evidence type="ECO:0000256" key="4">
    <source>
        <dbReference type="ARBA" id="ARBA00022691"/>
    </source>
</evidence>
<reference evidence="9 10" key="1">
    <citation type="submission" date="2016-11" db="EMBL/GenBank/DDBJ databases">
        <authorList>
            <person name="Jaros S."/>
            <person name="Januszkiewicz K."/>
            <person name="Wedrychowicz H."/>
        </authorList>
    </citation>
    <scope>NUCLEOTIDE SEQUENCE [LARGE SCALE GENOMIC DNA]</scope>
    <source>
        <strain evidence="9 10">DSM 17477</strain>
    </source>
</reference>
<dbReference type="PIRSF" id="PIRSF029256">
    <property type="entry name" value="SpoU_TrmH_prd"/>
    <property type="match status" value="1"/>
</dbReference>
<dbReference type="PANTHER" id="PTHR42971:SF1">
    <property type="entry name" value="TRNA (CYTIDINE(34)-2'-O)-METHYLTRANSFERASE"/>
    <property type="match status" value="1"/>
</dbReference>
<dbReference type="Gene3D" id="3.40.1280.10">
    <property type="match status" value="1"/>
</dbReference>
<feature type="binding site" evidence="6 7">
    <location>
        <position position="79"/>
    </location>
    <ligand>
        <name>S-adenosyl-L-methionine</name>
        <dbReference type="ChEBI" id="CHEBI:59789"/>
    </ligand>
</feature>
<feature type="binding site" evidence="6 7">
    <location>
        <position position="101"/>
    </location>
    <ligand>
        <name>S-adenosyl-L-methionine</name>
        <dbReference type="ChEBI" id="CHEBI:59789"/>
    </ligand>
</feature>
<protein>
    <recommendedName>
        <fullName evidence="6">Putative tRNA (cytidine(34)-2'-O)-methyltransferase</fullName>
        <ecNumber evidence="6">2.1.1.207</ecNumber>
    </recommendedName>
    <alternativeName>
        <fullName evidence="6">tRNA (cytidine/uridine-2'-O-)-methyltransferase</fullName>
    </alternativeName>
</protein>
<evidence type="ECO:0000256" key="5">
    <source>
        <dbReference type="ARBA" id="ARBA00022694"/>
    </source>
</evidence>
<dbReference type="GO" id="GO:0042802">
    <property type="term" value="F:identical protein binding"/>
    <property type="evidence" value="ECO:0007669"/>
    <property type="project" value="UniProtKB-ARBA"/>
</dbReference>
<feature type="binding site" evidence="6 7">
    <location>
        <position position="132"/>
    </location>
    <ligand>
        <name>S-adenosyl-L-methionine</name>
        <dbReference type="ChEBI" id="CHEBI:59789"/>
    </ligand>
</feature>
<evidence type="ECO:0000256" key="7">
    <source>
        <dbReference type="PIRSR" id="PIRSR029256-1"/>
    </source>
</evidence>
<gene>
    <name evidence="9" type="ORF">SAMN02745751_01434</name>
</gene>
<keyword evidence="2 6" id="KW-0489">Methyltransferase</keyword>
<dbReference type="InterPro" id="IPR029028">
    <property type="entry name" value="Alpha/beta_knot_MTases"/>
</dbReference>
<accession>A0A1M6FCH8</accession>
<keyword evidence="4 6" id="KW-0949">S-adenosyl-L-methionine</keyword>
<comment type="function">
    <text evidence="6">Could methylate the ribose at the nucleotide 34 wobble position in tRNA.</text>
</comment>
<dbReference type="FunFam" id="3.40.1280.10:FF:000002">
    <property type="entry name" value="Peptidylprolyl isomerase"/>
    <property type="match status" value="1"/>
</dbReference>
<dbReference type="Pfam" id="PF00588">
    <property type="entry name" value="SpoU_methylase"/>
    <property type="match status" value="1"/>
</dbReference>
<evidence type="ECO:0000313" key="9">
    <source>
        <dbReference type="EMBL" id="SHI95319.1"/>
    </source>
</evidence>
<keyword evidence="3 6" id="KW-0808">Transferase</keyword>
<dbReference type="STRING" id="1121476.SAMN02745751_01434"/>
<dbReference type="CDD" id="cd18094">
    <property type="entry name" value="SpoU-like_TrmL"/>
    <property type="match status" value="1"/>
</dbReference>
<dbReference type="EC" id="2.1.1.207" evidence="6"/>
<comment type="similarity">
    <text evidence="6">Belongs to the class IV-like SAM-binding methyltransferase superfamily. RNA methyltransferase TrmH family. TrmL subfamily.</text>
</comment>
<keyword evidence="5 6" id="KW-0819">tRNA processing</keyword>
<comment type="catalytic activity">
    <reaction evidence="6">
        <text>cytidine(34) in tRNA + S-adenosyl-L-methionine = 2'-O-methylcytidine(34) in tRNA + S-adenosyl-L-homocysteine + H(+)</text>
        <dbReference type="Rhea" id="RHEA:43084"/>
        <dbReference type="Rhea" id="RHEA-COMP:10331"/>
        <dbReference type="Rhea" id="RHEA-COMP:10332"/>
        <dbReference type="ChEBI" id="CHEBI:15378"/>
        <dbReference type="ChEBI" id="CHEBI:57856"/>
        <dbReference type="ChEBI" id="CHEBI:59789"/>
        <dbReference type="ChEBI" id="CHEBI:74495"/>
        <dbReference type="ChEBI" id="CHEBI:82748"/>
        <dbReference type="EC" id="2.1.1.207"/>
    </reaction>
</comment>
<evidence type="ECO:0000313" key="10">
    <source>
        <dbReference type="Proteomes" id="UP000184052"/>
    </source>
</evidence>
<keyword evidence="1 6" id="KW-0963">Cytoplasm</keyword>